<protein>
    <submittedName>
        <fullName evidence="1">Uncharacterized protein</fullName>
    </submittedName>
</protein>
<comment type="caution">
    <text evidence="1">The sequence shown here is derived from an EMBL/GenBank/DDBJ whole genome shotgun (WGS) entry which is preliminary data.</text>
</comment>
<organism evidence="1 2">
    <name type="scientific">Phyllobacterium zundukense</name>
    <dbReference type="NCBI Taxonomy" id="1867719"/>
    <lineage>
        <taxon>Bacteria</taxon>
        <taxon>Pseudomonadati</taxon>
        <taxon>Pseudomonadota</taxon>
        <taxon>Alphaproteobacteria</taxon>
        <taxon>Hyphomicrobiales</taxon>
        <taxon>Phyllobacteriaceae</taxon>
        <taxon>Phyllobacterium</taxon>
    </lineage>
</organism>
<evidence type="ECO:0000313" key="1">
    <source>
        <dbReference type="EMBL" id="PIO45017.1"/>
    </source>
</evidence>
<dbReference type="Proteomes" id="UP000232163">
    <property type="component" value="Unassembled WGS sequence"/>
</dbReference>
<evidence type="ECO:0000313" key="2">
    <source>
        <dbReference type="Proteomes" id="UP000232163"/>
    </source>
</evidence>
<gene>
    <name evidence="1" type="ORF">B5P45_10140</name>
</gene>
<proteinExistence type="predicted"/>
<dbReference type="EMBL" id="MZMT01000025">
    <property type="protein sequence ID" value="PIO45017.1"/>
    <property type="molecule type" value="Genomic_DNA"/>
</dbReference>
<dbReference type="AlphaFoldDB" id="A0A2N9VZU9"/>
<dbReference type="KEGG" id="pht:BLM14_21780"/>
<name>A0A2N9VZU9_9HYPH</name>
<sequence length="158" mass="17376">MLIIGLPCSLHAQEKYPASWRKTMTNDPVKNTYLRKFSRKLATPEAETLRNLKLSKLAGGACEGSSINKKKGTNYLKTSGYFALKGKVWDDAAFLAESEFRNVDFRSLAHLCAGIDYLFGPHGVLMIDVVSPGTGEPRGSYDPANPYIRIEPLPKPAG</sequence>
<keyword evidence="2" id="KW-1185">Reference proteome</keyword>
<accession>A0A2N9VZU9</accession>
<reference evidence="1 2" key="1">
    <citation type="journal article" date="2017" name="Int J Environ Stud">
        <title>Does the Miocene-Pliocene relict legume Oxytropis triphylla form nitrogen-fixing nodules with a combination of bacterial strains?</title>
        <authorList>
            <person name="Safronova V."/>
            <person name="Belimov A."/>
            <person name="Sazanova A."/>
            <person name="Kuznetsova I."/>
            <person name="Popova J."/>
            <person name="Andronov E."/>
            <person name="Verkhozina A."/>
            <person name="Tikhonovich I."/>
        </authorList>
    </citation>
    <scope>NUCLEOTIDE SEQUENCE [LARGE SCALE GENOMIC DNA]</scope>
    <source>
        <strain evidence="1 2">Tri-38</strain>
    </source>
</reference>